<dbReference type="STRING" id="29486.UGYR_05975"/>
<dbReference type="InterPro" id="IPR001608">
    <property type="entry name" value="Ala_racemase_N"/>
</dbReference>
<evidence type="ECO:0000259" key="2">
    <source>
        <dbReference type="Pfam" id="PF21279"/>
    </source>
</evidence>
<evidence type="ECO:0000313" key="5">
    <source>
        <dbReference type="Proteomes" id="UP000255169"/>
    </source>
</evidence>
<evidence type="ECO:0000313" key="4">
    <source>
        <dbReference type="EMBL" id="SUQ01633.1"/>
    </source>
</evidence>
<evidence type="ECO:0000259" key="1">
    <source>
        <dbReference type="Pfam" id="PF01168"/>
    </source>
</evidence>
<dbReference type="EMBL" id="LN681231">
    <property type="protein sequence ID" value="CEK28448.1"/>
    <property type="molecule type" value="Genomic_DNA"/>
</dbReference>
<organism evidence="3">
    <name type="scientific">Yersinia ruckeri</name>
    <dbReference type="NCBI Taxonomy" id="29486"/>
    <lineage>
        <taxon>Bacteria</taxon>
        <taxon>Pseudomonadati</taxon>
        <taxon>Pseudomonadota</taxon>
        <taxon>Gammaproteobacteria</taxon>
        <taxon>Enterobacterales</taxon>
        <taxon>Yersiniaceae</taxon>
        <taxon>Yersinia</taxon>
    </lineage>
</organism>
<feature type="domain" description="YhfX-like C-terminal" evidence="2">
    <location>
        <begin position="284"/>
        <end position="378"/>
    </location>
</feature>
<dbReference type="CDD" id="cd06811">
    <property type="entry name" value="PLPDE_III_yhfX_like"/>
    <property type="match status" value="1"/>
</dbReference>
<reference evidence="3" key="1">
    <citation type="journal article" date="2015" name="Genome Announc.">
        <title>Complete Genome Sequence of Yersinia ruckeri Strain CSF007-82, Etiologic Agent of Red Mouth Disease in Salmonid Fish.</title>
        <authorList>
            <person name="Nelson M.C."/>
            <person name="LaPatra S.E."/>
            <person name="Welch T.J."/>
            <person name="Graf J."/>
        </authorList>
    </citation>
    <scope>NUCLEOTIDE SEQUENCE</scope>
    <source>
        <strain evidence="3">CSF007-82</strain>
    </source>
</reference>
<dbReference type="InterPro" id="IPR029066">
    <property type="entry name" value="PLP-binding_barrel"/>
</dbReference>
<dbReference type="Pfam" id="PF21279">
    <property type="entry name" value="YhfX-like_C"/>
    <property type="match status" value="1"/>
</dbReference>
<dbReference type="EMBL" id="UHJG01000001">
    <property type="protein sequence ID" value="SUQ01633.1"/>
    <property type="molecule type" value="Genomic_DNA"/>
</dbReference>
<gene>
    <name evidence="3" type="ORF">CSF007_13580</name>
    <name evidence="4" type="ORF">NCTC10476_03006</name>
</gene>
<sequence length="390" mass="43560">MRLEQTMFLHALRKQNPVLIEAVILLWQQGKIGPDTYIIDVDQTLSNARKLLAEATRFNIKLYLMSKQFGRNPELCKQILACGYQGVVAVDFKEVQQLYRYGIPVAHIGHLVQPPSGMLDEIISQQPEVITVFSLEKAQQIAVAAHKQNKIQPILLKVGQTNDLLYAGQEGGFELQQLPDIIQAIAAMPSIKLVGVTHFPCMLFDPQLQRTRPTTNMHTLLAARDIMIKQGINVEQINAPSAACVQIMPELARLGITHTEPGHALTGTLPANQNGDQVEKISLLYLSEISHHFMGTSYCFGGGYYRRGHLRHALVWHKQQYSTTQVLPVDDSSIDYYLRLDGQFPIGSPVIMSFRTQIFVTRSSVALVEGVQCGKPRLLGHYDSQGNILN</sequence>
<dbReference type="InterPro" id="IPR048449">
    <property type="entry name" value="YhfX-like_C"/>
</dbReference>
<accession>A0A0A8VJ87</accession>
<proteinExistence type="predicted"/>
<keyword evidence="5" id="KW-1185">Reference proteome</keyword>
<evidence type="ECO:0000313" key="3">
    <source>
        <dbReference type="EMBL" id="CEK28448.1"/>
    </source>
</evidence>
<feature type="domain" description="Alanine racemase N-terminal" evidence="1">
    <location>
        <begin position="39"/>
        <end position="270"/>
    </location>
</feature>
<dbReference type="SUPFAM" id="SSF51419">
    <property type="entry name" value="PLP-binding barrel"/>
    <property type="match status" value="1"/>
</dbReference>
<protein>
    <submittedName>
        <fullName evidence="3">Protein containing an Alanine Racemase Domain</fullName>
    </submittedName>
</protein>
<dbReference type="Gene3D" id="2.40.37.30">
    <property type="match status" value="2"/>
</dbReference>
<reference evidence="4 5" key="2">
    <citation type="submission" date="2018-06" db="EMBL/GenBank/DDBJ databases">
        <authorList>
            <consortium name="Pathogen Informatics"/>
            <person name="Doyle S."/>
        </authorList>
    </citation>
    <scope>NUCLEOTIDE SEQUENCE [LARGE SCALE GENOMIC DNA]</scope>
    <source>
        <strain evidence="4 5">NCTC10476</strain>
    </source>
</reference>
<dbReference type="Proteomes" id="UP000255169">
    <property type="component" value="Unassembled WGS sequence"/>
</dbReference>
<dbReference type="Pfam" id="PF01168">
    <property type="entry name" value="Ala_racemase_N"/>
    <property type="match status" value="1"/>
</dbReference>
<name>A0A0A8VJ87_YERRU</name>
<dbReference type="AlphaFoldDB" id="A0A0A8VJ87"/>